<comment type="caution">
    <text evidence="2">The sequence shown here is derived from an EMBL/GenBank/DDBJ whole genome shotgun (WGS) entry which is preliminary data.</text>
</comment>
<sequence>MTNNNPKSTLSLANQAHVLPRTAFHENNYTHPCHPLYVHPFDVLGSSLAPEPFDGNSYESWRRTILVAVSVRNKLDFINQFSTKPVDGSPLLRQWGRCNDLVVSWLTNSLTNEISHSVQYSEFAKDI</sequence>
<proteinExistence type="predicted"/>
<dbReference type="Proteomes" id="UP001291623">
    <property type="component" value="Unassembled WGS sequence"/>
</dbReference>
<organism evidence="2 3">
    <name type="scientific">Anisodus tanguticus</name>
    <dbReference type="NCBI Taxonomy" id="243964"/>
    <lineage>
        <taxon>Eukaryota</taxon>
        <taxon>Viridiplantae</taxon>
        <taxon>Streptophyta</taxon>
        <taxon>Embryophyta</taxon>
        <taxon>Tracheophyta</taxon>
        <taxon>Spermatophyta</taxon>
        <taxon>Magnoliopsida</taxon>
        <taxon>eudicotyledons</taxon>
        <taxon>Gunneridae</taxon>
        <taxon>Pentapetalae</taxon>
        <taxon>asterids</taxon>
        <taxon>lamiids</taxon>
        <taxon>Solanales</taxon>
        <taxon>Solanaceae</taxon>
        <taxon>Solanoideae</taxon>
        <taxon>Hyoscyameae</taxon>
        <taxon>Anisodus</taxon>
    </lineage>
</organism>
<accession>A0AAE1UZS1</accession>
<dbReference type="PANTHER" id="PTHR37610:SF40">
    <property type="entry name" value="OS01G0909600 PROTEIN"/>
    <property type="match status" value="1"/>
</dbReference>
<name>A0AAE1UZS1_9SOLA</name>
<evidence type="ECO:0000313" key="2">
    <source>
        <dbReference type="EMBL" id="KAK4349597.1"/>
    </source>
</evidence>
<evidence type="ECO:0000259" key="1">
    <source>
        <dbReference type="Pfam" id="PF14244"/>
    </source>
</evidence>
<reference evidence="2" key="1">
    <citation type="submission" date="2023-12" db="EMBL/GenBank/DDBJ databases">
        <title>Genome assembly of Anisodus tanguticus.</title>
        <authorList>
            <person name="Wang Y.-J."/>
        </authorList>
    </citation>
    <scope>NUCLEOTIDE SEQUENCE</scope>
    <source>
        <strain evidence="2">KB-2021</strain>
        <tissue evidence="2">Leaf</tissue>
    </source>
</reference>
<gene>
    <name evidence="2" type="ORF">RND71_032352</name>
</gene>
<dbReference type="PANTHER" id="PTHR37610">
    <property type="entry name" value="CCHC-TYPE DOMAIN-CONTAINING PROTEIN"/>
    <property type="match status" value="1"/>
</dbReference>
<keyword evidence="3" id="KW-1185">Reference proteome</keyword>
<protein>
    <recommendedName>
        <fullName evidence="1">Retrotransposon Copia-like N-terminal domain-containing protein</fullName>
    </recommendedName>
</protein>
<dbReference type="EMBL" id="JAVYJV010000017">
    <property type="protein sequence ID" value="KAK4349597.1"/>
    <property type="molecule type" value="Genomic_DNA"/>
</dbReference>
<feature type="domain" description="Retrotransposon Copia-like N-terminal" evidence="1">
    <location>
        <begin position="39"/>
        <end position="85"/>
    </location>
</feature>
<evidence type="ECO:0000313" key="3">
    <source>
        <dbReference type="Proteomes" id="UP001291623"/>
    </source>
</evidence>
<dbReference type="InterPro" id="IPR029472">
    <property type="entry name" value="Copia-like_N"/>
</dbReference>
<dbReference type="AlphaFoldDB" id="A0AAE1UZS1"/>
<dbReference type="Pfam" id="PF14244">
    <property type="entry name" value="Retrotran_gag_3"/>
    <property type="match status" value="1"/>
</dbReference>